<evidence type="ECO:0000256" key="7">
    <source>
        <dbReference type="ARBA" id="ARBA00022679"/>
    </source>
</evidence>
<dbReference type="InterPro" id="IPR013815">
    <property type="entry name" value="ATP_grasp_subdomain_1"/>
</dbReference>
<dbReference type="Gene3D" id="3.30.470.20">
    <property type="entry name" value="ATP-grasp fold, B domain"/>
    <property type="match status" value="1"/>
</dbReference>
<evidence type="ECO:0000313" key="17">
    <source>
        <dbReference type="Proteomes" id="UP001209654"/>
    </source>
</evidence>
<sequence length="385" mass="40551">MESNEYIQFFDGGIEPTLEALGGKGSSLVTMTSAGMPVPPGFVVTTAAFDEFMSAAGITREIHDLLEGLDPEDVAEMEKVSAGIRADICSKPVPEGLRAQTLAAYEALMARFEEPVPVAVRSSATAEDLPDASFAGQQDTYLWLEGAKAVTDHIRQCWASLFTARAIIYRLKNGIPNEGLSMAVVVQKMVNSKVSGVAMTLDPANGDRSKITIDSSYGVGEMVVSGQVTPDNIVLDKVTLTVVSEHLGDKHAELVPDRSAHTLVEREVDEERRGRRSLTDEELAAVASMAKRAEKHYKCPQDIEWALDADLPDGENLLLLQSRPETVHSSKPAAPKASTGGYAASLGIPASGGSAASGDAASGTTAAATGFSLGSITASLLKTTA</sequence>
<evidence type="ECO:0000256" key="1">
    <source>
        <dbReference type="ARBA" id="ARBA00001946"/>
    </source>
</evidence>
<dbReference type="Pfam" id="PF01326">
    <property type="entry name" value="PPDK_N"/>
    <property type="match status" value="1"/>
</dbReference>
<evidence type="ECO:0000256" key="10">
    <source>
        <dbReference type="ARBA" id="ARBA00022777"/>
    </source>
</evidence>
<evidence type="ECO:0000256" key="13">
    <source>
        <dbReference type="ARBA" id="ARBA00033470"/>
    </source>
</evidence>
<evidence type="ECO:0000256" key="14">
    <source>
        <dbReference type="ARBA" id="ARBA00047700"/>
    </source>
</evidence>
<evidence type="ECO:0000256" key="12">
    <source>
        <dbReference type="ARBA" id="ARBA00022842"/>
    </source>
</evidence>
<protein>
    <recommendedName>
        <fullName evidence="6">Phosphoenolpyruvate synthase</fullName>
        <ecNumber evidence="5">2.7.9.2</ecNumber>
    </recommendedName>
    <alternativeName>
        <fullName evidence="13">Pyruvate, water dikinase</fullName>
    </alternativeName>
</protein>
<comment type="cofactor">
    <cofactor evidence="1">
        <name>Mg(2+)</name>
        <dbReference type="ChEBI" id="CHEBI:18420"/>
    </cofactor>
</comment>
<comment type="similarity">
    <text evidence="4">Belongs to the PEP-utilizing enzyme family.</text>
</comment>
<comment type="pathway">
    <text evidence="3">Carbohydrate biosynthesis; gluconeogenesis.</text>
</comment>
<evidence type="ECO:0000256" key="8">
    <source>
        <dbReference type="ARBA" id="ARBA00022723"/>
    </source>
</evidence>
<evidence type="ECO:0000256" key="9">
    <source>
        <dbReference type="ARBA" id="ARBA00022741"/>
    </source>
</evidence>
<evidence type="ECO:0000313" key="16">
    <source>
        <dbReference type="EMBL" id="GLB68607.1"/>
    </source>
</evidence>
<comment type="function">
    <text evidence="2">Catalyzes the phosphorylation of pyruvate to phosphoenolpyruvate.</text>
</comment>
<dbReference type="Proteomes" id="UP001209654">
    <property type="component" value="Unassembled WGS sequence"/>
</dbReference>
<proteinExistence type="inferred from homology"/>
<comment type="catalytic activity">
    <reaction evidence="14">
        <text>pyruvate + ATP + H2O = phosphoenolpyruvate + AMP + phosphate + 2 H(+)</text>
        <dbReference type="Rhea" id="RHEA:11364"/>
        <dbReference type="ChEBI" id="CHEBI:15361"/>
        <dbReference type="ChEBI" id="CHEBI:15377"/>
        <dbReference type="ChEBI" id="CHEBI:15378"/>
        <dbReference type="ChEBI" id="CHEBI:30616"/>
        <dbReference type="ChEBI" id="CHEBI:43474"/>
        <dbReference type="ChEBI" id="CHEBI:58702"/>
        <dbReference type="ChEBI" id="CHEBI:456215"/>
        <dbReference type="EC" id="2.7.9.2"/>
    </reaction>
</comment>
<dbReference type="EMBL" id="BRVS01000019">
    <property type="protein sequence ID" value="GLB68607.1"/>
    <property type="molecule type" value="Genomic_DNA"/>
</dbReference>
<dbReference type="RefSeq" id="WP_264796701.1">
    <property type="nucleotide sequence ID" value="NZ_BRVS01000019.1"/>
</dbReference>
<keyword evidence="10" id="KW-0418">Kinase</keyword>
<evidence type="ECO:0000256" key="3">
    <source>
        <dbReference type="ARBA" id="ARBA00004742"/>
    </source>
</evidence>
<keyword evidence="11" id="KW-0067">ATP-binding</keyword>
<comment type="caution">
    <text evidence="16">The sequence shown here is derived from an EMBL/GenBank/DDBJ whole genome shotgun (WGS) entry which is preliminary data.</text>
</comment>
<dbReference type="SUPFAM" id="SSF56059">
    <property type="entry name" value="Glutathione synthetase ATP-binding domain-like"/>
    <property type="match status" value="1"/>
</dbReference>
<gene>
    <name evidence="16" type="ORF">AHIS1636_30490</name>
</gene>
<feature type="domain" description="Pyruvate phosphate dikinase AMP/ATP-binding" evidence="15">
    <location>
        <begin position="19"/>
        <end position="336"/>
    </location>
</feature>
<dbReference type="PANTHER" id="PTHR43030">
    <property type="entry name" value="PHOSPHOENOLPYRUVATE SYNTHASE"/>
    <property type="match status" value="1"/>
</dbReference>
<name>A0ABQ5MX92_9MICC</name>
<evidence type="ECO:0000256" key="4">
    <source>
        <dbReference type="ARBA" id="ARBA00007837"/>
    </source>
</evidence>
<organism evidence="16 17">
    <name type="scientific">Arthrobacter mangrovi</name>
    <dbReference type="NCBI Taxonomy" id="2966350"/>
    <lineage>
        <taxon>Bacteria</taxon>
        <taxon>Bacillati</taxon>
        <taxon>Actinomycetota</taxon>
        <taxon>Actinomycetes</taxon>
        <taxon>Micrococcales</taxon>
        <taxon>Micrococcaceae</taxon>
        <taxon>Arthrobacter</taxon>
    </lineage>
</organism>
<reference evidence="16 17" key="1">
    <citation type="journal article" date="2023" name="Int. J. Syst. Evol. Microbiol.">
        <title>Arthrobacter mangrovi sp. nov., an actinobacterium isolated from the rhizosphere of a mangrove.</title>
        <authorList>
            <person name="Hamada M."/>
            <person name="Saitou S."/>
            <person name="Enomoto N."/>
            <person name="Nanri K."/>
            <person name="Hidaka K."/>
            <person name="Miura T."/>
            <person name="Tamura T."/>
        </authorList>
    </citation>
    <scope>NUCLEOTIDE SEQUENCE [LARGE SCALE GENOMIC DNA]</scope>
    <source>
        <strain evidence="16 17">NBRC 112813</strain>
    </source>
</reference>
<evidence type="ECO:0000259" key="15">
    <source>
        <dbReference type="Pfam" id="PF01326"/>
    </source>
</evidence>
<evidence type="ECO:0000256" key="5">
    <source>
        <dbReference type="ARBA" id="ARBA00011996"/>
    </source>
</evidence>
<keyword evidence="9" id="KW-0547">Nucleotide-binding</keyword>
<accession>A0ABQ5MX92</accession>
<evidence type="ECO:0000256" key="2">
    <source>
        <dbReference type="ARBA" id="ARBA00002988"/>
    </source>
</evidence>
<dbReference type="Gene3D" id="3.30.1490.20">
    <property type="entry name" value="ATP-grasp fold, A domain"/>
    <property type="match status" value="1"/>
</dbReference>
<dbReference type="InterPro" id="IPR002192">
    <property type="entry name" value="PPDK_AMP/ATP-bd"/>
</dbReference>
<keyword evidence="12" id="KW-0460">Magnesium</keyword>
<dbReference type="PANTHER" id="PTHR43030:SF1">
    <property type="entry name" value="PHOSPHOENOLPYRUVATE SYNTHASE"/>
    <property type="match status" value="1"/>
</dbReference>
<evidence type="ECO:0000256" key="6">
    <source>
        <dbReference type="ARBA" id="ARBA00021623"/>
    </source>
</evidence>
<dbReference type="InterPro" id="IPR006319">
    <property type="entry name" value="PEP_synth"/>
</dbReference>
<evidence type="ECO:0000256" key="11">
    <source>
        <dbReference type="ARBA" id="ARBA00022840"/>
    </source>
</evidence>
<keyword evidence="7" id="KW-0808">Transferase</keyword>
<keyword evidence="17" id="KW-1185">Reference proteome</keyword>
<dbReference type="EC" id="2.7.9.2" evidence="5"/>
<keyword evidence="8" id="KW-0479">Metal-binding</keyword>